<evidence type="ECO:0000313" key="2">
    <source>
        <dbReference type="EMBL" id="USN14339.1"/>
    </source>
</evidence>
<feature type="region of interest" description="Disordered" evidence="1">
    <location>
        <begin position="1"/>
        <end position="61"/>
    </location>
</feature>
<accession>A0A9E7MQ41</accession>
<dbReference type="Proteomes" id="UP001056685">
    <property type="component" value="Segment"/>
</dbReference>
<protein>
    <submittedName>
        <fullName evidence="2">Uncharacterized protein</fullName>
    </submittedName>
</protein>
<gene>
    <name evidence="2" type="ORF">KABACHOK_05260</name>
</gene>
<organism evidence="2 3">
    <name type="scientific">Brevundimonas phage vB_BpoS-Kabachok</name>
    <dbReference type="NCBI Taxonomy" id="2948600"/>
    <lineage>
        <taxon>Viruses</taxon>
        <taxon>Duplodnaviria</taxon>
        <taxon>Heunggongvirae</taxon>
        <taxon>Uroviricota</taxon>
        <taxon>Caudoviricetes</taxon>
        <taxon>Jeanschmidtviridae</taxon>
        <taxon>Marchewkavirus</taxon>
        <taxon>Marchewkavirus kabachok</taxon>
    </lineage>
</organism>
<keyword evidence="3" id="KW-1185">Reference proteome</keyword>
<evidence type="ECO:0000313" key="3">
    <source>
        <dbReference type="Proteomes" id="UP001056685"/>
    </source>
</evidence>
<dbReference type="EMBL" id="ON529852">
    <property type="protein sequence ID" value="USN14339.1"/>
    <property type="molecule type" value="Genomic_DNA"/>
</dbReference>
<proteinExistence type="predicted"/>
<name>A0A9E7MQ41_9CAUD</name>
<evidence type="ECO:0000256" key="1">
    <source>
        <dbReference type="SAM" id="MobiDB-lite"/>
    </source>
</evidence>
<reference evidence="2" key="1">
    <citation type="submission" date="2022-05" db="EMBL/GenBank/DDBJ databases">
        <authorList>
            <person name="Friedrich I."/>
            <person name="Poehlein A."/>
            <person name="Schneider D."/>
            <person name="Hertel R."/>
            <person name="Daniel R."/>
        </authorList>
    </citation>
    <scope>NUCLEOTIDE SEQUENCE</scope>
</reference>
<sequence length="61" mass="7284">MARTFRRNAALDDTRNTLDKQDRFASREASRSRKWRDHDDDDSAPMPPRGTEPRWSRPARR</sequence>
<feature type="compositionally biased region" description="Basic and acidic residues" evidence="1">
    <location>
        <begin position="9"/>
        <end position="31"/>
    </location>
</feature>